<reference evidence="2 3" key="1">
    <citation type="submission" date="2019-09" db="EMBL/GenBank/DDBJ databases">
        <title>The complete genome of Methanoplanus sp. FWC-SCC4.</title>
        <authorList>
            <person name="Chen S.-C."/>
            <person name="Zhou Y.-Z."/>
            <person name="Lai M.-C."/>
        </authorList>
    </citation>
    <scope>NUCLEOTIDE SEQUENCE [LARGE SCALE GENOMIC DNA]</scope>
    <source>
        <strain evidence="2 3">FWC-SCC4</strain>
    </source>
</reference>
<dbReference type="CDD" id="cd03140">
    <property type="entry name" value="GATase1_PfpI_3"/>
    <property type="match status" value="1"/>
</dbReference>
<organism evidence="2 3">
    <name type="scientific">Methanochimaera problematica</name>
    <dbReference type="NCBI Taxonomy" id="2609417"/>
    <lineage>
        <taxon>Archaea</taxon>
        <taxon>Methanobacteriati</taxon>
        <taxon>Methanobacteriota</taxon>
        <taxon>Stenosarchaea group</taxon>
        <taxon>Methanomicrobia</taxon>
        <taxon>Methanomicrobiales</taxon>
        <taxon>Methanomicrobiaceae</taxon>
        <taxon>Methanochimaera</taxon>
    </lineage>
</organism>
<keyword evidence="2" id="KW-0315">Glutamine amidotransferase</keyword>
<name>A0AA97I2T9_9EURY</name>
<evidence type="ECO:0000313" key="3">
    <source>
        <dbReference type="Proteomes" id="UP001301797"/>
    </source>
</evidence>
<dbReference type="SUPFAM" id="SSF52317">
    <property type="entry name" value="Class I glutamine amidotransferase-like"/>
    <property type="match status" value="1"/>
</dbReference>
<evidence type="ECO:0000259" key="1">
    <source>
        <dbReference type="Pfam" id="PF01965"/>
    </source>
</evidence>
<accession>A0AA97I2T9</accession>
<dbReference type="InterPro" id="IPR029062">
    <property type="entry name" value="Class_I_gatase-like"/>
</dbReference>
<dbReference type="AlphaFoldDB" id="A0AA97I2T9"/>
<dbReference type="Proteomes" id="UP001301797">
    <property type="component" value="Chromosome"/>
</dbReference>
<dbReference type="Gene3D" id="3.40.50.880">
    <property type="match status" value="1"/>
</dbReference>
<dbReference type="KEGG" id="mefw:F1737_00045"/>
<dbReference type="RefSeq" id="WP_317136743.1">
    <property type="nucleotide sequence ID" value="NZ_CP043875.1"/>
</dbReference>
<dbReference type="InterPro" id="IPR002818">
    <property type="entry name" value="DJ-1/PfpI"/>
</dbReference>
<gene>
    <name evidence="2" type="ORF">F1737_00045</name>
</gene>
<keyword evidence="3" id="KW-1185">Reference proteome</keyword>
<dbReference type="Pfam" id="PF01965">
    <property type="entry name" value="DJ-1_PfpI"/>
    <property type="match status" value="1"/>
</dbReference>
<feature type="domain" description="DJ-1/PfpI" evidence="1">
    <location>
        <begin position="3"/>
        <end position="174"/>
    </location>
</feature>
<dbReference type="EMBL" id="CP043875">
    <property type="protein sequence ID" value="WOF15176.1"/>
    <property type="molecule type" value="Genomic_DNA"/>
</dbReference>
<protein>
    <submittedName>
        <fullName evidence="2">Glutamine amidotransferase</fullName>
    </submittedName>
</protein>
<proteinExistence type="predicted"/>
<sequence>MDKNVYLYVCPNLADWEPSLAIAMISNLNTDIPKKRGYNIITFGLTKEPVTTSGGITILPDKDVDSVDLSEAAMVILPGSSQYEHDDPARLVPLIQDCILNNIPVAAICGATLFLANHGFLDTVRHTSCGPEWLKQHAPGYQGRHLYLQAPSVSDGGIITANPLGFVDFAYNIMQTLDAFPPEFLELWYASVKNGYLDVDQF</sequence>
<evidence type="ECO:0000313" key="2">
    <source>
        <dbReference type="EMBL" id="WOF15176.1"/>
    </source>
</evidence>
<dbReference type="GeneID" id="85228511"/>